<dbReference type="Pfam" id="PF14239">
    <property type="entry name" value="RRXRR"/>
    <property type="match status" value="1"/>
</dbReference>
<reference evidence="2 3" key="1">
    <citation type="submission" date="2020-06" db="EMBL/GenBank/DDBJ databases">
        <title>High-quality draft genome of sulfate reducer Desulfobacter latus type strain AcrS2 isolated from marine sediment.</title>
        <authorList>
            <person name="Hoppe M."/>
            <person name="Larsen C.K."/>
            <person name="Marshall I.P.G."/>
            <person name="Schramm A."/>
            <person name="Marietou A.G."/>
        </authorList>
    </citation>
    <scope>NUCLEOTIDE SEQUENCE [LARGE SCALE GENOMIC DNA]</scope>
    <source>
        <strain evidence="2 3">AcRS2</strain>
    </source>
</reference>
<proteinExistence type="predicted"/>
<protein>
    <submittedName>
        <fullName evidence="2">RRXRR domain-containing protein</fullName>
    </submittedName>
</protein>
<name>A0A850SW76_9BACT</name>
<sequence>MSVFVLDTNKKPQNPVHPAKARLLLTEGKAAVFRQFPFTIILKETVLDSDKIQPDDQGTLQNALA</sequence>
<organism evidence="2 3">
    <name type="scientific">Desulfobacter latus</name>
    <dbReference type="NCBI Taxonomy" id="2292"/>
    <lineage>
        <taxon>Bacteria</taxon>
        <taxon>Pseudomonadati</taxon>
        <taxon>Thermodesulfobacteriota</taxon>
        <taxon>Desulfobacteria</taxon>
        <taxon>Desulfobacterales</taxon>
        <taxon>Desulfobacteraceae</taxon>
        <taxon>Desulfobacter</taxon>
    </lineage>
</organism>
<comment type="caution">
    <text evidence="2">The sequence shown here is derived from an EMBL/GenBank/DDBJ whole genome shotgun (WGS) entry which is preliminary data.</text>
</comment>
<dbReference type="Proteomes" id="UP000553343">
    <property type="component" value="Unassembled WGS sequence"/>
</dbReference>
<gene>
    <name evidence="2" type="ORF">HXW94_11405</name>
</gene>
<dbReference type="RefSeq" id="WP_178367041.1">
    <property type="nucleotide sequence ID" value="NZ_JACADJ010000039.1"/>
</dbReference>
<evidence type="ECO:0000313" key="3">
    <source>
        <dbReference type="Proteomes" id="UP000553343"/>
    </source>
</evidence>
<dbReference type="AlphaFoldDB" id="A0A850SW76"/>
<evidence type="ECO:0000313" key="2">
    <source>
        <dbReference type="EMBL" id="NWH05584.1"/>
    </source>
</evidence>
<feature type="domain" description="RRXRR" evidence="1">
    <location>
        <begin position="3"/>
        <end position="53"/>
    </location>
</feature>
<evidence type="ECO:0000259" key="1">
    <source>
        <dbReference type="Pfam" id="PF14239"/>
    </source>
</evidence>
<dbReference type="InterPro" id="IPR025938">
    <property type="entry name" value="RRXRR_dom"/>
</dbReference>
<accession>A0A850SW76</accession>
<keyword evidence="3" id="KW-1185">Reference proteome</keyword>
<dbReference type="EMBL" id="JACADJ010000039">
    <property type="protein sequence ID" value="NWH05584.1"/>
    <property type="molecule type" value="Genomic_DNA"/>
</dbReference>